<sequence>MKISKLLTLLLVLATMPILSVADKAFRHVSGNVDVS</sequence>
<name>A0A383A6C4_9ZZZZ</name>
<reference evidence="1" key="1">
    <citation type="submission" date="2018-05" db="EMBL/GenBank/DDBJ databases">
        <authorList>
            <person name="Lanie J.A."/>
            <person name="Ng W.-L."/>
            <person name="Kazmierczak K.M."/>
            <person name="Andrzejewski T.M."/>
            <person name="Davidsen T.M."/>
            <person name="Wayne K.J."/>
            <person name="Tettelin H."/>
            <person name="Glass J.I."/>
            <person name="Rusch D."/>
            <person name="Podicherti R."/>
            <person name="Tsui H.-C.T."/>
            <person name="Winkler M.E."/>
        </authorList>
    </citation>
    <scope>NUCLEOTIDE SEQUENCE</scope>
</reference>
<dbReference type="AlphaFoldDB" id="A0A383A6C4"/>
<organism evidence="1">
    <name type="scientific">marine metagenome</name>
    <dbReference type="NCBI Taxonomy" id="408172"/>
    <lineage>
        <taxon>unclassified sequences</taxon>
        <taxon>metagenomes</taxon>
        <taxon>ecological metagenomes</taxon>
    </lineage>
</organism>
<gene>
    <name evidence="1" type="ORF">METZ01_LOCUS455402</name>
</gene>
<accession>A0A383A6C4</accession>
<feature type="non-terminal residue" evidence="1">
    <location>
        <position position="36"/>
    </location>
</feature>
<proteinExistence type="predicted"/>
<evidence type="ECO:0000313" key="1">
    <source>
        <dbReference type="EMBL" id="SVE02548.1"/>
    </source>
</evidence>
<protein>
    <submittedName>
        <fullName evidence="1">Uncharacterized protein</fullName>
    </submittedName>
</protein>
<dbReference type="EMBL" id="UINC01189037">
    <property type="protein sequence ID" value="SVE02548.1"/>
    <property type="molecule type" value="Genomic_DNA"/>
</dbReference>